<keyword evidence="3" id="KW-1185">Reference proteome</keyword>
<reference evidence="2 3" key="1">
    <citation type="submission" date="2024-04" db="EMBL/GenBank/DDBJ databases">
        <title>Draft genome sequence of Sessilibacter corallicola NBRC 116591.</title>
        <authorList>
            <person name="Miyakawa T."/>
            <person name="Kusuya Y."/>
            <person name="Miura T."/>
        </authorList>
    </citation>
    <scope>NUCLEOTIDE SEQUENCE [LARGE SCALE GENOMIC DNA]</scope>
    <source>
        <strain evidence="2 3">KU-00831-HH</strain>
    </source>
</reference>
<evidence type="ECO:0000313" key="2">
    <source>
        <dbReference type="EMBL" id="GAA6166397.1"/>
    </source>
</evidence>
<evidence type="ECO:0000256" key="1">
    <source>
        <dbReference type="SAM" id="Phobius"/>
    </source>
</evidence>
<keyword evidence="1" id="KW-1133">Transmembrane helix</keyword>
<feature type="transmembrane region" description="Helical" evidence="1">
    <location>
        <begin position="17"/>
        <end position="40"/>
    </location>
</feature>
<sequence length="191" mass="22266">MVTDQHDVSKPWYREGWAWFVLFPLFAAVVLSSILVTTAFKYGDDVITDDYYKKGRLINQSFQQLELALELGISADVRFDMLTGEVYIDVEKKVGESLPESLFLFMDHPVSEDLDQVIELKEIAFNRYRADLEKPLQHRWYMRLLPTSEQFELDEHGNIIEDQSSESSNLEHWLLKGEINFTSQTDIQLVP</sequence>
<comment type="caution">
    <text evidence="2">The sequence shown here is derived from an EMBL/GenBank/DDBJ whole genome shotgun (WGS) entry which is preliminary data.</text>
</comment>
<dbReference type="EMBL" id="BAABWN010000001">
    <property type="protein sequence ID" value="GAA6166397.1"/>
    <property type="molecule type" value="Genomic_DNA"/>
</dbReference>
<organism evidence="2 3">
    <name type="scientific">Sessilibacter corallicola</name>
    <dbReference type="NCBI Taxonomy" id="2904075"/>
    <lineage>
        <taxon>Bacteria</taxon>
        <taxon>Pseudomonadati</taxon>
        <taxon>Pseudomonadota</taxon>
        <taxon>Gammaproteobacteria</taxon>
        <taxon>Cellvibrionales</taxon>
        <taxon>Cellvibrionaceae</taxon>
        <taxon>Sessilibacter</taxon>
    </lineage>
</organism>
<dbReference type="RefSeq" id="WP_233086571.1">
    <property type="nucleotide sequence ID" value="NZ_BAABWN010000001.1"/>
</dbReference>
<protein>
    <recommendedName>
        <fullName evidence="4">Nitrogen fixation protein FixH</fullName>
    </recommendedName>
</protein>
<keyword evidence="1" id="KW-0812">Transmembrane</keyword>
<dbReference type="Pfam" id="PF05751">
    <property type="entry name" value="FixH"/>
    <property type="match status" value="1"/>
</dbReference>
<accession>A0ABQ0A432</accession>
<evidence type="ECO:0000313" key="3">
    <source>
        <dbReference type="Proteomes" id="UP001465153"/>
    </source>
</evidence>
<dbReference type="Proteomes" id="UP001465153">
    <property type="component" value="Unassembled WGS sequence"/>
</dbReference>
<dbReference type="InterPro" id="IPR008620">
    <property type="entry name" value="FixH"/>
</dbReference>
<evidence type="ECO:0008006" key="4">
    <source>
        <dbReference type="Google" id="ProtNLM"/>
    </source>
</evidence>
<proteinExistence type="predicted"/>
<name>A0ABQ0A432_9GAMM</name>
<keyword evidence="1" id="KW-0472">Membrane</keyword>
<gene>
    <name evidence="2" type="ORF">NBRC116591_02070</name>
</gene>